<dbReference type="SUPFAM" id="SSF50998">
    <property type="entry name" value="Quinoprotein alcohol dehydrogenase-like"/>
    <property type="match status" value="1"/>
</dbReference>
<feature type="region of interest" description="Disordered" evidence="1">
    <location>
        <begin position="1"/>
        <end position="23"/>
    </location>
</feature>
<feature type="domain" description="F-box" evidence="2">
    <location>
        <begin position="24"/>
        <end position="70"/>
    </location>
</feature>
<dbReference type="Gene3D" id="2.130.10.10">
    <property type="entry name" value="YVTN repeat-like/Quinoprotein amine dehydrogenase"/>
    <property type="match status" value="1"/>
</dbReference>
<dbReference type="Proteomes" id="UP000240883">
    <property type="component" value="Unassembled WGS sequence"/>
</dbReference>
<dbReference type="PROSITE" id="PS50181">
    <property type="entry name" value="FBOX"/>
    <property type="match status" value="1"/>
</dbReference>
<dbReference type="InterPro" id="IPR015943">
    <property type="entry name" value="WD40/YVTN_repeat-like_dom_sf"/>
</dbReference>
<keyword evidence="4" id="KW-1185">Reference proteome</keyword>
<dbReference type="Pfam" id="PF12937">
    <property type="entry name" value="F-box-like"/>
    <property type="match status" value="1"/>
</dbReference>
<evidence type="ECO:0000313" key="3">
    <source>
        <dbReference type="EMBL" id="PSN68385.1"/>
    </source>
</evidence>
<dbReference type="InterPro" id="IPR011047">
    <property type="entry name" value="Quinoprotein_ADH-like_sf"/>
</dbReference>
<evidence type="ECO:0000256" key="1">
    <source>
        <dbReference type="SAM" id="MobiDB-lite"/>
    </source>
</evidence>
<evidence type="ECO:0000313" key="4">
    <source>
        <dbReference type="Proteomes" id="UP000240883"/>
    </source>
</evidence>
<dbReference type="EMBL" id="KZ678134">
    <property type="protein sequence ID" value="PSN68385.1"/>
    <property type="molecule type" value="Genomic_DNA"/>
</dbReference>
<evidence type="ECO:0000259" key="2">
    <source>
        <dbReference type="PROSITE" id="PS50181"/>
    </source>
</evidence>
<reference evidence="3 4" key="1">
    <citation type="journal article" date="2018" name="Front. Microbiol.">
        <title>Genome-Wide Analysis of Corynespora cassiicola Leaf Fall Disease Putative Effectors.</title>
        <authorList>
            <person name="Lopez D."/>
            <person name="Ribeiro S."/>
            <person name="Label P."/>
            <person name="Fumanal B."/>
            <person name="Venisse J.S."/>
            <person name="Kohler A."/>
            <person name="de Oliveira R.R."/>
            <person name="Labutti K."/>
            <person name="Lipzen A."/>
            <person name="Lail K."/>
            <person name="Bauer D."/>
            <person name="Ohm R.A."/>
            <person name="Barry K.W."/>
            <person name="Spatafora J."/>
            <person name="Grigoriev I.V."/>
            <person name="Martin F.M."/>
            <person name="Pujade-Renaud V."/>
        </authorList>
    </citation>
    <scope>NUCLEOTIDE SEQUENCE [LARGE SCALE GENOMIC DNA]</scope>
    <source>
        <strain evidence="3 4">Philippines</strain>
    </source>
</reference>
<dbReference type="OrthoDB" id="3219396at2759"/>
<gene>
    <name evidence="3" type="ORF">BS50DRAFT_523608</name>
</gene>
<protein>
    <submittedName>
        <fullName evidence="3">F-box domain-containing protein</fullName>
    </submittedName>
</protein>
<organism evidence="3 4">
    <name type="scientific">Corynespora cassiicola Philippines</name>
    <dbReference type="NCBI Taxonomy" id="1448308"/>
    <lineage>
        <taxon>Eukaryota</taxon>
        <taxon>Fungi</taxon>
        <taxon>Dikarya</taxon>
        <taxon>Ascomycota</taxon>
        <taxon>Pezizomycotina</taxon>
        <taxon>Dothideomycetes</taxon>
        <taxon>Pleosporomycetidae</taxon>
        <taxon>Pleosporales</taxon>
        <taxon>Corynesporascaceae</taxon>
        <taxon>Corynespora</taxon>
    </lineage>
</organism>
<dbReference type="Pfam" id="PF25499">
    <property type="entry name" value="Beta-prop_pof12"/>
    <property type="match status" value="1"/>
</dbReference>
<accession>A0A2T2NSG6</accession>
<dbReference type="InterPro" id="IPR001810">
    <property type="entry name" value="F-box_dom"/>
</dbReference>
<dbReference type="Gene3D" id="1.20.1280.50">
    <property type="match status" value="1"/>
</dbReference>
<feature type="compositionally biased region" description="Basic and acidic residues" evidence="1">
    <location>
        <begin position="1"/>
        <end position="16"/>
    </location>
</feature>
<dbReference type="SUPFAM" id="SSF81383">
    <property type="entry name" value="F-box domain"/>
    <property type="match status" value="1"/>
</dbReference>
<dbReference type="SMART" id="SM00256">
    <property type="entry name" value="FBOX"/>
    <property type="match status" value="1"/>
</dbReference>
<dbReference type="STRING" id="1448308.A0A2T2NSG6"/>
<dbReference type="AlphaFoldDB" id="A0A2T2NSG6"/>
<sequence>MKRARSGEEGSEERPAKASRFSTGDPFSCLSEELIVRILSFVSVPTLLVCQRVSRKFDRISVDSELWKAAYYKQYVLPKAVRIPGIKDPAVSDELRHSSKVSKWLDDAHLVKDGHKTNWKHQYRLRHNWARGKCAVSEIVVADRPPDPPLLVMLSQKGGILFTADSVSGLKAWDSKNERHLIASTLLTTPGSALPRLPTSMAIDSNEISTEHPRVVLGFEDGAFSIFALDAEHGAFECLFTHPSSTNGSLSALAYHSPYLLTMTEQNILSVYVFPKDDNTRPTLPAPQLLYSLRSHTVWPPLSLSMRTNPKSVTAAIAYALPTYLSGWTVGIQEMQLSYDGELLNSRLATATDTLSGPRPSTSQPTSISYSHPYLLVAHPDNTLSLYLVKSTSSSLSVSHRSRLWGHTSSVSGAHIGMRGKAVSVSRLGDELRVWDLEGGPANKKRARNGELSVRVQPAKLNEEGGDVPEAEKNFGLRTALEQGFDDSTVAQGWVGFDEQHVIVLREKSEGSQALVLYDFT</sequence>
<name>A0A2T2NSG6_CORCC</name>
<proteinExistence type="predicted"/>
<dbReference type="InterPro" id="IPR036047">
    <property type="entry name" value="F-box-like_dom_sf"/>
</dbReference>